<dbReference type="PROSITE" id="PS51880">
    <property type="entry name" value="TGS"/>
    <property type="match status" value="1"/>
</dbReference>
<keyword evidence="10" id="KW-0812">Transmembrane</keyword>
<dbReference type="GO" id="GO:0006412">
    <property type="term" value="P:translation"/>
    <property type="evidence" value="ECO:0007669"/>
    <property type="project" value="UniProtKB-KW"/>
</dbReference>
<keyword evidence="7" id="KW-0030">Aminoacyl-tRNA synthetase</keyword>
<dbReference type="InterPro" id="IPR012675">
    <property type="entry name" value="Beta-grasp_dom_sf"/>
</dbReference>
<dbReference type="STRING" id="28743.ENSCVAP00000007601"/>
<dbReference type="GO" id="GO:0005524">
    <property type="term" value="F:ATP binding"/>
    <property type="evidence" value="ECO:0007669"/>
    <property type="project" value="UniProtKB-KW"/>
</dbReference>
<evidence type="ECO:0000313" key="12">
    <source>
        <dbReference type="Ensembl" id="ENSCVAP00000007601.1"/>
    </source>
</evidence>
<comment type="similarity">
    <text evidence="1">Belongs to the class-II aminoacyl-tRNA synthetase family.</text>
</comment>
<dbReference type="EC" id="6.1.1.3" evidence="2"/>
<evidence type="ECO:0000256" key="6">
    <source>
        <dbReference type="ARBA" id="ARBA00022917"/>
    </source>
</evidence>
<evidence type="ECO:0000256" key="7">
    <source>
        <dbReference type="ARBA" id="ARBA00023146"/>
    </source>
</evidence>
<dbReference type="AlphaFoldDB" id="A0A3Q2CPW8"/>
<keyword evidence="6" id="KW-0648">Protein biosynthesis</keyword>
<evidence type="ECO:0000256" key="3">
    <source>
        <dbReference type="ARBA" id="ARBA00022598"/>
    </source>
</evidence>
<reference evidence="12" key="2">
    <citation type="submission" date="2025-09" db="UniProtKB">
        <authorList>
            <consortium name="Ensembl"/>
        </authorList>
    </citation>
    <scope>IDENTIFICATION</scope>
</reference>
<dbReference type="Gene3D" id="3.10.20.30">
    <property type="match status" value="1"/>
</dbReference>
<evidence type="ECO:0000256" key="10">
    <source>
        <dbReference type="SAM" id="Phobius"/>
    </source>
</evidence>
<evidence type="ECO:0000256" key="1">
    <source>
        <dbReference type="ARBA" id="ARBA00008226"/>
    </source>
</evidence>
<dbReference type="GeneTree" id="ENSGT00940000159348"/>
<dbReference type="FunFam" id="3.10.20.30:FF:000006">
    <property type="entry name" value="Threonine--tRNA ligase, cytoplasmic"/>
    <property type="match status" value="1"/>
</dbReference>
<keyword evidence="13" id="KW-1185">Reference proteome</keyword>
<feature type="domain" description="TGS" evidence="11">
    <location>
        <begin position="60"/>
        <end position="119"/>
    </location>
</feature>
<evidence type="ECO:0000256" key="9">
    <source>
        <dbReference type="ARBA" id="ARBA00049515"/>
    </source>
</evidence>
<keyword evidence="3" id="KW-0436">Ligase</keyword>
<dbReference type="CDD" id="cd01667">
    <property type="entry name" value="TGS_ThrRS"/>
    <property type="match status" value="1"/>
</dbReference>
<evidence type="ECO:0000313" key="13">
    <source>
        <dbReference type="Proteomes" id="UP000265020"/>
    </source>
</evidence>
<keyword evidence="5" id="KW-0067">ATP-binding</keyword>
<dbReference type="InterPro" id="IPR012676">
    <property type="entry name" value="TGS-like"/>
</dbReference>
<dbReference type="Proteomes" id="UP000265020">
    <property type="component" value="Unassembled WGS sequence"/>
</dbReference>
<evidence type="ECO:0000256" key="2">
    <source>
        <dbReference type="ARBA" id="ARBA00013163"/>
    </source>
</evidence>
<dbReference type="Ensembl" id="ENSCVAT00000003036.1">
    <property type="protein sequence ID" value="ENSCVAP00000007601.1"/>
    <property type="gene ID" value="ENSCVAG00000009269.1"/>
</dbReference>
<dbReference type="Pfam" id="PF02824">
    <property type="entry name" value="TGS"/>
    <property type="match status" value="1"/>
</dbReference>
<keyword evidence="10" id="KW-1133">Transmembrane helix</keyword>
<keyword evidence="4" id="KW-0547">Nucleotide-binding</keyword>
<keyword evidence="10" id="KW-0472">Membrane</keyword>
<dbReference type="GO" id="GO:0004829">
    <property type="term" value="F:threonine-tRNA ligase activity"/>
    <property type="evidence" value="ECO:0007669"/>
    <property type="project" value="UniProtKB-EC"/>
</dbReference>
<evidence type="ECO:0000259" key="11">
    <source>
        <dbReference type="PROSITE" id="PS51880"/>
    </source>
</evidence>
<comment type="catalytic activity">
    <reaction evidence="9">
        <text>tRNA(Thr) + L-threonine + ATP = L-threonyl-tRNA(Thr) + AMP + diphosphate + H(+)</text>
        <dbReference type="Rhea" id="RHEA:24624"/>
        <dbReference type="Rhea" id="RHEA-COMP:9670"/>
        <dbReference type="Rhea" id="RHEA-COMP:9704"/>
        <dbReference type="ChEBI" id="CHEBI:15378"/>
        <dbReference type="ChEBI" id="CHEBI:30616"/>
        <dbReference type="ChEBI" id="CHEBI:33019"/>
        <dbReference type="ChEBI" id="CHEBI:57926"/>
        <dbReference type="ChEBI" id="CHEBI:78442"/>
        <dbReference type="ChEBI" id="CHEBI:78534"/>
        <dbReference type="ChEBI" id="CHEBI:456215"/>
        <dbReference type="EC" id="6.1.1.3"/>
    </reaction>
</comment>
<protein>
    <recommendedName>
        <fullName evidence="2">threonine--tRNA ligase</fullName>
        <ecNumber evidence="2">6.1.1.3</ecNumber>
    </recommendedName>
    <alternativeName>
        <fullName evidence="8">Threonyl-tRNA synthetase</fullName>
    </alternativeName>
</protein>
<evidence type="ECO:0000256" key="8">
    <source>
        <dbReference type="ARBA" id="ARBA00031900"/>
    </source>
</evidence>
<reference evidence="12" key="1">
    <citation type="submission" date="2025-08" db="UniProtKB">
        <authorList>
            <consortium name="Ensembl"/>
        </authorList>
    </citation>
    <scope>IDENTIFICATION</scope>
</reference>
<proteinExistence type="inferred from homology"/>
<name>A0A3Q2CPW8_CYPVA</name>
<evidence type="ECO:0000256" key="5">
    <source>
        <dbReference type="ARBA" id="ARBA00022840"/>
    </source>
</evidence>
<dbReference type="InterPro" id="IPR004095">
    <property type="entry name" value="TGS"/>
</dbReference>
<accession>A0A3Q2CPW8</accession>
<feature type="transmembrane region" description="Helical" evidence="10">
    <location>
        <begin position="6"/>
        <end position="24"/>
    </location>
</feature>
<sequence length="144" mass="16480">MHICVYIYAHMYLCGSSFHLIFFFPQSFHLQLSPALSERLRVFESLWDERGKKRSEVRGNPLCIHLTDGQTVKGTSGETTPLSIAQNLRVKGALVSKVNGELWELGRPLEGDCELQFLGFKTPEGRQVCFFPVFLKQNWEIFLA</sequence>
<organism evidence="12 13">
    <name type="scientific">Cyprinodon variegatus</name>
    <name type="common">Sheepshead minnow</name>
    <dbReference type="NCBI Taxonomy" id="28743"/>
    <lineage>
        <taxon>Eukaryota</taxon>
        <taxon>Metazoa</taxon>
        <taxon>Chordata</taxon>
        <taxon>Craniata</taxon>
        <taxon>Vertebrata</taxon>
        <taxon>Euteleostomi</taxon>
        <taxon>Actinopterygii</taxon>
        <taxon>Neopterygii</taxon>
        <taxon>Teleostei</taxon>
        <taxon>Neoteleostei</taxon>
        <taxon>Acanthomorphata</taxon>
        <taxon>Ovalentaria</taxon>
        <taxon>Atherinomorphae</taxon>
        <taxon>Cyprinodontiformes</taxon>
        <taxon>Cyprinodontidae</taxon>
        <taxon>Cyprinodon</taxon>
    </lineage>
</organism>
<dbReference type="SUPFAM" id="SSF81271">
    <property type="entry name" value="TGS-like"/>
    <property type="match status" value="1"/>
</dbReference>
<evidence type="ECO:0000256" key="4">
    <source>
        <dbReference type="ARBA" id="ARBA00022741"/>
    </source>
</evidence>